<dbReference type="InterPro" id="IPR016181">
    <property type="entry name" value="Acyl_CoA_acyltransferase"/>
</dbReference>
<dbReference type="InterPro" id="IPR000182">
    <property type="entry name" value="GNAT_dom"/>
</dbReference>
<dbReference type="PROSITE" id="PS51186">
    <property type="entry name" value="GNAT"/>
    <property type="match status" value="1"/>
</dbReference>
<accession>A0A174EC03</accession>
<gene>
    <name evidence="2" type="ORF">ERS852406_01778</name>
</gene>
<dbReference type="InterPro" id="IPR056935">
    <property type="entry name" value="Rv0428c-like_C"/>
</dbReference>
<reference evidence="2 3" key="1">
    <citation type="submission" date="2015-09" db="EMBL/GenBank/DDBJ databases">
        <authorList>
            <consortium name="Pathogen Informatics"/>
        </authorList>
    </citation>
    <scope>NUCLEOTIDE SEQUENCE [LARGE SCALE GENOMIC DNA]</scope>
    <source>
        <strain evidence="2 3">2789STDY5608849</strain>
    </source>
</reference>
<sequence>MNTLIKTIEDLSLNAWPSHQIELYDGWILRFSYFYTHRTNSVEQIGPSTIPVEEKVQYCEEIYRRWGTPAIFKISPLVNPGFDAMLADRGYVVQHTTHVMTMDLANFAKKDPAIAVTVSSFIPPKWIDSLFALKSTTNVMHRMVVPSMYRAIPKETICTSIQDETGTIVATGLGIRDRDYVGVYAIHVHPAYRHRHYASSICRTILSEGIRLGATKAYLQVVEGNTPAITLYESLGFSYLYTYWFRAKNVV</sequence>
<dbReference type="Gene3D" id="3.40.630.30">
    <property type="match status" value="1"/>
</dbReference>
<protein>
    <submittedName>
        <fullName evidence="2">Predicted acetyltransferase</fullName>
    </submittedName>
</protein>
<dbReference type="Proteomes" id="UP000095706">
    <property type="component" value="Unassembled WGS sequence"/>
</dbReference>
<evidence type="ECO:0000313" key="3">
    <source>
        <dbReference type="Proteomes" id="UP000095706"/>
    </source>
</evidence>
<organism evidence="2 3">
    <name type="scientific">Fusicatenibacter saccharivorans</name>
    <dbReference type="NCBI Taxonomy" id="1150298"/>
    <lineage>
        <taxon>Bacteria</taxon>
        <taxon>Bacillati</taxon>
        <taxon>Bacillota</taxon>
        <taxon>Clostridia</taxon>
        <taxon>Lachnospirales</taxon>
        <taxon>Lachnospiraceae</taxon>
        <taxon>Fusicatenibacter</taxon>
    </lineage>
</organism>
<dbReference type="Pfam" id="PF24553">
    <property type="entry name" value="Rv0428c_C"/>
    <property type="match status" value="1"/>
</dbReference>
<dbReference type="CDD" id="cd04301">
    <property type="entry name" value="NAT_SF"/>
    <property type="match status" value="1"/>
</dbReference>
<dbReference type="GO" id="GO:0016747">
    <property type="term" value="F:acyltransferase activity, transferring groups other than amino-acyl groups"/>
    <property type="evidence" value="ECO:0007669"/>
    <property type="project" value="InterPro"/>
</dbReference>
<dbReference type="EMBL" id="CYYV01000008">
    <property type="protein sequence ID" value="CUO35324.1"/>
    <property type="molecule type" value="Genomic_DNA"/>
</dbReference>
<dbReference type="RefSeq" id="WP_055227731.1">
    <property type="nucleotide sequence ID" value="NZ_CAXSRP010000006.1"/>
</dbReference>
<evidence type="ECO:0000313" key="2">
    <source>
        <dbReference type="EMBL" id="CUO35324.1"/>
    </source>
</evidence>
<evidence type="ECO:0000259" key="1">
    <source>
        <dbReference type="PROSITE" id="PS51186"/>
    </source>
</evidence>
<keyword evidence="2" id="KW-0808">Transferase</keyword>
<proteinExistence type="predicted"/>
<name>A0A174EC03_9FIRM</name>
<feature type="domain" description="N-acetyltransferase" evidence="1">
    <location>
        <begin position="116"/>
        <end position="251"/>
    </location>
</feature>
<dbReference type="SUPFAM" id="SSF55729">
    <property type="entry name" value="Acyl-CoA N-acyltransferases (Nat)"/>
    <property type="match status" value="1"/>
</dbReference>
<dbReference type="AlphaFoldDB" id="A0A174EC03"/>